<evidence type="ECO:0000256" key="3">
    <source>
        <dbReference type="ARBA" id="ARBA00023163"/>
    </source>
</evidence>
<feature type="domain" description="HTH luxR-type" evidence="5">
    <location>
        <begin position="817"/>
        <end position="882"/>
    </location>
</feature>
<evidence type="ECO:0000256" key="4">
    <source>
        <dbReference type="SAM" id="MobiDB-lite"/>
    </source>
</evidence>
<dbReference type="InterPro" id="IPR036388">
    <property type="entry name" value="WH-like_DNA-bd_sf"/>
</dbReference>
<sequence length="882" mass="91606">MRGSTADVLPAAGPLLASLAAEPEGPLLVDIVGPAGTGKSTTARAVARIWPTASADPDAPFPLLVDDAHLLPDAAVDRLRERAAEPGARIVVTRRPWPRDDVLAALGAVLTETRPPVLLGPLDVAAVAARLTTLLGARPAPALAEHVHDRTAGTPLLVDRMVAELVEKAGTARLTADVAPRVPVPTGLLDQLAHRLWALDARVRDLTVAVALGAPLDAEVLVPLLGLLDAAGSGVDEVDELVAEARSAGALTPRGGPPPLVTAAVLRHVPEARRLEVRRALAEIELDRGGSVLTVARGLLDTGATGARVAGVFTAAAAEQARTGADAGPFLAAAVAAGAPALDVAARRAEAALRAGRLDDALTHADEVLSAADRVDLDEAVRAGTVAAAVLAHRGLLARSADLYRWLGELGAGGAVAVPTLVGTGALAEARRLVAGPRDPARPDASPQDERDRDPRPGLAEAVLRTLPFRPPTLLAGAEDLVAEGILDSVLGSPTRAVSRLTRAASLLESSPRAALLPDTPAALAALVAVQTGELEVARSVLDRAVATDLGGPAAAVRHRLLLGWMALHRGSFASARGHLAATADTPLEPRDELLAAALDVAIARRDGDLAALLPLWGRAREAIVRQPVDLFVLQPLGELAIAATRLREPAWVRPHLDEAAALLQRLGSPALWSAPLHWALLHAAMLADDGDAAMIHADALRGAAGGSRFAEAMATAAPHWVALMDGRVDPVGVEAAARGLHAVGLSWDGSKLAGQAAIRTGDRRAMSALLTCARTLHAPAQKTPPQKTPPQKSPLQRTPPQTALPRSAPTAEPEPGEPTDGTLSEREREVAALVLEGLTYKQIGERLFISAKTVEHHVARMRQRLGAQSRGELFTLLRRVT</sequence>
<comment type="caution">
    <text evidence="6">The sequence shown here is derived from an EMBL/GenBank/DDBJ whole genome shotgun (WGS) entry which is preliminary data.</text>
</comment>
<dbReference type="PANTHER" id="PTHR44688">
    <property type="entry name" value="DNA-BINDING TRANSCRIPTIONAL ACTIVATOR DEVR_DOSR"/>
    <property type="match status" value="1"/>
</dbReference>
<keyword evidence="2" id="KW-0238">DNA-binding</keyword>
<gene>
    <name evidence="6" type="ORF">GCM10023175_15700</name>
</gene>
<keyword evidence="7" id="KW-1185">Reference proteome</keyword>
<evidence type="ECO:0000313" key="7">
    <source>
        <dbReference type="Proteomes" id="UP001501598"/>
    </source>
</evidence>
<protein>
    <submittedName>
        <fullName evidence="6">Helix-turn-helix transcriptional regulator</fullName>
    </submittedName>
</protein>
<evidence type="ECO:0000256" key="1">
    <source>
        <dbReference type="ARBA" id="ARBA00023015"/>
    </source>
</evidence>
<keyword evidence="1" id="KW-0805">Transcription regulation</keyword>
<dbReference type="PROSITE" id="PS00622">
    <property type="entry name" value="HTH_LUXR_1"/>
    <property type="match status" value="1"/>
</dbReference>
<dbReference type="SMART" id="SM00421">
    <property type="entry name" value="HTH_LUXR"/>
    <property type="match status" value="1"/>
</dbReference>
<dbReference type="InterPro" id="IPR000792">
    <property type="entry name" value="Tscrpt_reg_LuxR_C"/>
</dbReference>
<feature type="region of interest" description="Disordered" evidence="4">
    <location>
        <begin position="433"/>
        <end position="456"/>
    </location>
</feature>
<dbReference type="EMBL" id="BAABGT010000024">
    <property type="protein sequence ID" value="GAA4541584.1"/>
    <property type="molecule type" value="Genomic_DNA"/>
</dbReference>
<dbReference type="PRINTS" id="PR00038">
    <property type="entry name" value="HTHLUXR"/>
</dbReference>
<accession>A0ABP8RL73</accession>
<dbReference type="RefSeq" id="WP_345414224.1">
    <property type="nucleotide sequence ID" value="NZ_BAABGT010000024.1"/>
</dbReference>
<reference evidence="7" key="1">
    <citation type="journal article" date="2019" name="Int. J. Syst. Evol. Microbiol.">
        <title>The Global Catalogue of Microorganisms (GCM) 10K type strain sequencing project: providing services to taxonomists for standard genome sequencing and annotation.</title>
        <authorList>
            <consortium name="The Broad Institute Genomics Platform"/>
            <consortium name="The Broad Institute Genome Sequencing Center for Infectious Disease"/>
            <person name="Wu L."/>
            <person name="Ma J."/>
        </authorList>
    </citation>
    <scope>NUCLEOTIDE SEQUENCE [LARGE SCALE GENOMIC DNA]</scope>
    <source>
        <strain evidence="7">JCM 17906</strain>
    </source>
</reference>
<organism evidence="6 7">
    <name type="scientific">Pseudonocardia xishanensis</name>
    <dbReference type="NCBI Taxonomy" id="630995"/>
    <lineage>
        <taxon>Bacteria</taxon>
        <taxon>Bacillati</taxon>
        <taxon>Actinomycetota</taxon>
        <taxon>Actinomycetes</taxon>
        <taxon>Pseudonocardiales</taxon>
        <taxon>Pseudonocardiaceae</taxon>
        <taxon>Pseudonocardia</taxon>
    </lineage>
</organism>
<evidence type="ECO:0000313" key="6">
    <source>
        <dbReference type="EMBL" id="GAA4541584.1"/>
    </source>
</evidence>
<dbReference type="Gene3D" id="1.10.10.10">
    <property type="entry name" value="Winged helix-like DNA-binding domain superfamily/Winged helix DNA-binding domain"/>
    <property type="match status" value="1"/>
</dbReference>
<evidence type="ECO:0000259" key="5">
    <source>
        <dbReference type="PROSITE" id="PS50043"/>
    </source>
</evidence>
<dbReference type="InterPro" id="IPR027417">
    <property type="entry name" value="P-loop_NTPase"/>
</dbReference>
<feature type="compositionally biased region" description="Low complexity" evidence="4">
    <location>
        <begin position="809"/>
        <end position="823"/>
    </location>
</feature>
<dbReference type="SUPFAM" id="SSF52540">
    <property type="entry name" value="P-loop containing nucleoside triphosphate hydrolases"/>
    <property type="match status" value="1"/>
</dbReference>
<dbReference type="PROSITE" id="PS50043">
    <property type="entry name" value="HTH_LUXR_2"/>
    <property type="match status" value="1"/>
</dbReference>
<dbReference type="CDD" id="cd06170">
    <property type="entry name" value="LuxR_C_like"/>
    <property type="match status" value="1"/>
</dbReference>
<evidence type="ECO:0000256" key="2">
    <source>
        <dbReference type="ARBA" id="ARBA00023125"/>
    </source>
</evidence>
<proteinExistence type="predicted"/>
<dbReference type="SUPFAM" id="SSF46894">
    <property type="entry name" value="C-terminal effector domain of the bipartite response regulators"/>
    <property type="match status" value="1"/>
</dbReference>
<dbReference type="InterPro" id="IPR016032">
    <property type="entry name" value="Sig_transdc_resp-reg_C-effctor"/>
</dbReference>
<dbReference type="Proteomes" id="UP001501598">
    <property type="component" value="Unassembled WGS sequence"/>
</dbReference>
<dbReference type="PANTHER" id="PTHR44688:SF16">
    <property type="entry name" value="DNA-BINDING TRANSCRIPTIONAL ACTIVATOR DEVR_DOSR"/>
    <property type="match status" value="1"/>
</dbReference>
<feature type="region of interest" description="Disordered" evidence="4">
    <location>
        <begin position="777"/>
        <end position="826"/>
    </location>
</feature>
<keyword evidence="3" id="KW-0804">Transcription</keyword>
<name>A0ABP8RL73_9PSEU</name>
<dbReference type="Pfam" id="PF00196">
    <property type="entry name" value="GerE"/>
    <property type="match status" value="1"/>
</dbReference>